<reference evidence="7 8" key="1">
    <citation type="submission" date="2024-09" db="EMBL/GenBank/DDBJ databases">
        <authorList>
            <person name="Sun Q."/>
            <person name="Mori K."/>
        </authorList>
    </citation>
    <scope>NUCLEOTIDE SEQUENCE [LARGE SCALE GENOMIC DNA]</scope>
    <source>
        <strain evidence="7 8">NCAIM B.02301</strain>
    </source>
</reference>
<feature type="transmembrane region" description="Helical" evidence="6">
    <location>
        <begin position="323"/>
        <end position="344"/>
    </location>
</feature>
<feature type="transmembrane region" description="Helical" evidence="6">
    <location>
        <begin position="86"/>
        <end position="107"/>
    </location>
</feature>
<organism evidence="7 8">
    <name type="scientific">Halalkalibacter alkalisediminis</name>
    <dbReference type="NCBI Taxonomy" id="935616"/>
    <lineage>
        <taxon>Bacteria</taxon>
        <taxon>Bacillati</taxon>
        <taxon>Bacillota</taxon>
        <taxon>Bacilli</taxon>
        <taxon>Bacillales</taxon>
        <taxon>Bacillaceae</taxon>
        <taxon>Halalkalibacter</taxon>
    </lineage>
</organism>
<feature type="transmembrane region" description="Helical" evidence="6">
    <location>
        <begin position="425"/>
        <end position="445"/>
    </location>
</feature>
<dbReference type="InterPro" id="IPR051679">
    <property type="entry name" value="DASS-Related_Transporters"/>
</dbReference>
<dbReference type="InterPro" id="IPR018385">
    <property type="entry name" value="C4_dicarb_anaerob_car-like"/>
</dbReference>
<comment type="subcellular location">
    <subcellularLocation>
        <location evidence="1">Cell membrane</location>
        <topology evidence="1">Multi-pass membrane protein</topology>
    </subcellularLocation>
</comment>
<accession>A0ABV6NL17</accession>
<keyword evidence="8" id="KW-1185">Reference proteome</keyword>
<gene>
    <name evidence="7" type="ORF">ACFFH4_21400</name>
</gene>
<keyword evidence="2" id="KW-1003">Cell membrane</keyword>
<name>A0ABV6NL17_9BACI</name>
<feature type="transmembrane region" description="Helical" evidence="6">
    <location>
        <begin position="21"/>
        <end position="44"/>
    </location>
</feature>
<evidence type="ECO:0000313" key="8">
    <source>
        <dbReference type="Proteomes" id="UP001589833"/>
    </source>
</evidence>
<evidence type="ECO:0000313" key="7">
    <source>
        <dbReference type="EMBL" id="MFC0561477.1"/>
    </source>
</evidence>
<comment type="caution">
    <text evidence="7">The sequence shown here is derived from an EMBL/GenBank/DDBJ whole genome shotgun (WGS) entry which is preliminary data.</text>
</comment>
<feature type="transmembrane region" description="Helical" evidence="6">
    <location>
        <begin position="268"/>
        <end position="285"/>
    </location>
</feature>
<proteinExistence type="predicted"/>
<evidence type="ECO:0000256" key="1">
    <source>
        <dbReference type="ARBA" id="ARBA00004651"/>
    </source>
</evidence>
<feature type="transmembrane region" description="Helical" evidence="6">
    <location>
        <begin position="452"/>
        <end position="474"/>
    </location>
</feature>
<keyword evidence="4 6" id="KW-1133">Transmembrane helix</keyword>
<feature type="transmembrane region" description="Helical" evidence="6">
    <location>
        <begin position="173"/>
        <end position="190"/>
    </location>
</feature>
<feature type="transmembrane region" description="Helical" evidence="6">
    <location>
        <begin position="210"/>
        <end position="231"/>
    </location>
</feature>
<keyword evidence="3 6" id="KW-0812">Transmembrane</keyword>
<sequence>MRAEAPIAQPKPKLQQPKRKFAFPHIYVILLIFVAGMSLASYIIPAGKYERVEGPMGRMMINPEVFTFIDSTPIGLMDFLKAIPQGMVSASSVVFFTFMIGGAFMVLKDTGIIHFGVDRLTKRFSTNKVLIIPVLLVTFSVITAFIGTPELALVYVPILIPLMIKLGYDKMMAAGVALIATTGGFLSALTNPGTVGLSHQIAELPVYSGAGYRFLLLIAIILSGVVFLLLYAKKLEKNPQLVKQSLKETASKHFFEEKSYEITTRQKIAGLVVIIMFFGMIYGVLTYQWDFVTLAGYFLAVGIVVGIVAGLSGNQISESFNKGFRDVLLGAMIIGVARGVAVVMEESQIIDTIIYGLSHVVSSLPSSITVLGMLATQGLFNFFVPSGSGQALITMPIMIPLADIVGTTRQTAILAFQIGDGLSNIIFPTSGYFMATIAAAGISYAKWAKFIFPLLIVWFLIGCVFLLIAHAIAWGPF</sequence>
<evidence type="ECO:0000256" key="6">
    <source>
        <dbReference type="SAM" id="Phobius"/>
    </source>
</evidence>
<feature type="transmembrane region" description="Helical" evidence="6">
    <location>
        <begin position="291"/>
        <end position="311"/>
    </location>
</feature>
<evidence type="ECO:0000256" key="5">
    <source>
        <dbReference type="ARBA" id="ARBA00023136"/>
    </source>
</evidence>
<dbReference type="PANTHER" id="PTHR43652">
    <property type="entry name" value="BASIC AMINO ACID ANTIPORTER YFCC-RELATED"/>
    <property type="match status" value="1"/>
</dbReference>
<feature type="transmembrane region" description="Helical" evidence="6">
    <location>
        <begin position="152"/>
        <end position="168"/>
    </location>
</feature>
<evidence type="ECO:0000256" key="4">
    <source>
        <dbReference type="ARBA" id="ARBA00022989"/>
    </source>
</evidence>
<dbReference type="EMBL" id="JBHLTR010000064">
    <property type="protein sequence ID" value="MFC0561477.1"/>
    <property type="molecule type" value="Genomic_DNA"/>
</dbReference>
<dbReference type="PANTHER" id="PTHR43652:SF2">
    <property type="entry name" value="BASIC AMINO ACID ANTIPORTER YFCC-RELATED"/>
    <property type="match status" value="1"/>
</dbReference>
<dbReference type="Pfam" id="PF03606">
    <property type="entry name" value="DcuC"/>
    <property type="match status" value="1"/>
</dbReference>
<evidence type="ECO:0000256" key="3">
    <source>
        <dbReference type="ARBA" id="ARBA00022692"/>
    </source>
</evidence>
<keyword evidence="5 6" id="KW-0472">Membrane</keyword>
<dbReference type="RefSeq" id="WP_390187282.1">
    <property type="nucleotide sequence ID" value="NZ_JBHLTR010000064.1"/>
</dbReference>
<feature type="transmembrane region" description="Helical" evidence="6">
    <location>
        <begin position="128"/>
        <end position="146"/>
    </location>
</feature>
<evidence type="ECO:0000256" key="2">
    <source>
        <dbReference type="ARBA" id="ARBA00022475"/>
    </source>
</evidence>
<feature type="transmembrane region" description="Helical" evidence="6">
    <location>
        <begin position="364"/>
        <end position="384"/>
    </location>
</feature>
<dbReference type="Proteomes" id="UP001589833">
    <property type="component" value="Unassembled WGS sequence"/>
</dbReference>
<protein>
    <submittedName>
        <fullName evidence="7">YfcC family protein</fullName>
    </submittedName>
</protein>